<dbReference type="AlphaFoldDB" id="A0A9D4D031"/>
<comment type="caution">
    <text evidence="1">The sequence shown here is derived from an EMBL/GenBank/DDBJ whole genome shotgun (WGS) entry which is preliminary data.</text>
</comment>
<gene>
    <name evidence="1" type="ORF">DPMN_042224</name>
</gene>
<sequence>MISARTDIERQPSILKDTGHQLGYTDETMQNAQVIDMRAKKEEFVQKVVLAGFEPYLAQLSLDNVDEEDIIAGHIAPGDFVIVYAKHSILSAILLS</sequence>
<accession>A0A9D4D031</accession>
<evidence type="ECO:0000313" key="2">
    <source>
        <dbReference type="Proteomes" id="UP000828390"/>
    </source>
</evidence>
<organism evidence="1 2">
    <name type="scientific">Dreissena polymorpha</name>
    <name type="common">Zebra mussel</name>
    <name type="synonym">Mytilus polymorpha</name>
    <dbReference type="NCBI Taxonomy" id="45954"/>
    <lineage>
        <taxon>Eukaryota</taxon>
        <taxon>Metazoa</taxon>
        <taxon>Spiralia</taxon>
        <taxon>Lophotrochozoa</taxon>
        <taxon>Mollusca</taxon>
        <taxon>Bivalvia</taxon>
        <taxon>Autobranchia</taxon>
        <taxon>Heteroconchia</taxon>
        <taxon>Euheterodonta</taxon>
        <taxon>Imparidentia</taxon>
        <taxon>Neoheterodontei</taxon>
        <taxon>Myida</taxon>
        <taxon>Dreissenoidea</taxon>
        <taxon>Dreissenidae</taxon>
        <taxon>Dreissena</taxon>
    </lineage>
</organism>
<reference evidence="1" key="2">
    <citation type="submission" date="2020-11" db="EMBL/GenBank/DDBJ databases">
        <authorList>
            <person name="McCartney M.A."/>
            <person name="Auch B."/>
            <person name="Kono T."/>
            <person name="Mallez S."/>
            <person name="Becker A."/>
            <person name="Gohl D.M."/>
            <person name="Silverstein K.A.T."/>
            <person name="Koren S."/>
            <person name="Bechman K.B."/>
            <person name="Herman A."/>
            <person name="Abrahante J.E."/>
            <person name="Garbe J."/>
        </authorList>
    </citation>
    <scope>NUCLEOTIDE SEQUENCE</scope>
    <source>
        <strain evidence="1">Duluth1</strain>
        <tissue evidence="1">Whole animal</tissue>
    </source>
</reference>
<dbReference type="Proteomes" id="UP000828390">
    <property type="component" value="Unassembled WGS sequence"/>
</dbReference>
<evidence type="ECO:0000313" key="1">
    <source>
        <dbReference type="EMBL" id="KAH3735689.1"/>
    </source>
</evidence>
<dbReference type="EMBL" id="JAIWYP010000011">
    <property type="protein sequence ID" value="KAH3735689.1"/>
    <property type="molecule type" value="Genomic_DNA"/>
</dbReference>
<proteinExistence type="predicted"/>
<protein>
    <submittedName>
        <fullName evidence="1">Uncharacterized protein</fullName>
    </submittedName>
</protein>
<keyword evidence="2" id="KW-1185">Reference proteome</keyword>
<reference evidence="1" key="1">
    <citation type="journal article" date="2019" name="bioRxiv">
        <title>The Genome of the Zebra Mussel, Dreissena polymorpha: A Resource for Invasive Species Research.</title>
        <authorList>
            <person name="McCartney M.A."/>
            <person name="Auch B."/>
            <person name="Kono T."/>
            <person name="Mallez S."/>
            <person name="Zhang Y."/>
            <person name="Obille A."/>
            <person name="Becker A."/>
            <person name="Abrahante J.E."/>
            <person name="Garbe J."/>
            <person name="Badalamenti J.P."/>
            <person name="Herman A."/>
            <person name="Mangelson H."/>
            <person name="Liachko I."/>
            <person name="Sullivan S."/>
            <person name="Sone E.D."/>
            <person name="Koren S."/>
            <person name="Silverstein K.A.T."/>
            <person name="Beckman K.B."/>
            <person name="Gohl D.M."/>
        </authorList>
    </citation>
    <scope>NUCLEOTIDE SEQUENCE</scope>
    <source>
        <strain evidence="1">Duluth1</strain>
        <tissue evidence="1">Whole animal</tissue>
    </source>
</reference>
<name>A0A9D4D031_DREPO</name>